<reference evidence="2" key="1">
    <citation type="submission" date="2020-05" db="EMBL/GenBank/DDBJ databases">
        <title>Phylogenomic resolution of chytrid fungi.</title>
        <authorList>
            <person name="Stajich J.E."/>
            <person name="Amses K."/>
            <person name="Simmons R."/>
            <person name="Seto K."/>
            <person name="Myers J."/>
            <person name="Bonds A."/>
            <person name="Quandt C.A."/>
            <person name="Barry K."/>
            <person name="Liu P."/>
            <person name="Grigoriev I."/>
            <person name="Longcore J.E."/>
            <person name="James T.Y."/>
        </authorList>
    </citation>
    <scope>NUCLEOTIDE SEQUENCE</scope>
    <source>
        <strain evidence="2">JEL0513</strain>
    </source>
</reference>
<keyword evidence="3" id="KW-1185">Reference proteome</keyword>
<comment type="caution">
    <text evidence="2">The sequence shown here is derived from an EMBL/GenBank/DDBJ whole genome shotgun (WGS) entry which is preliminary data.</text>
</comment>
<dbReference type="EMBL" id="JADGJH010000384">
    <property type="protein sequence ID" value="KAJ3130547.1"/>
    <property type="molecule type" value="Genomic_DNA"/>
</dbReference>
<proteinExistence type="predicted"/>
<accession>A0AAD5T6U4</accession>
<evidence type="ECO:0000313" key="3">
    <source>
        <dbReference type="Proteomes" id="UP001211907"/>
    </source>
</evidence>
<name>A0AAD5T6U4_9FUNG</name>
<feature type="domain" description="TIR" evidence="1">
    <location>
        <begin position="137"/>
        <end position="192"/>
    </location>
</feature>
<evidence type="ECO:0000259" key="1">
    <source>
        <dbReference type="Pfam" id="PF13676"/>
    </source>
</evidence>
<dbReference type="AlphaFoldDB" id="A0AAD5T6U4"/>
<protein>
    <recommendedName>
        <fullName evidence="1">TIR domain-containing protein</fullName>
    </recommendedName>
</protein>
<dbReference type="Pfam" id="PF13676">
    <property type="entry name" value="TIR_2"/>
    <property type="match status" value="1"/>
</dbReference>
<dbReference type="InterPro" id="IPR000157">
    <property type="entry name" value="TIR_dom"/>
</dbReference>
<evidence type="ECO:0000313" key="2">
    <source>
        <dbReference type="EMBL" id="KAJ3130547.1"/>
    </source>
</evidence>
<dbReference type="GO" id="GO:0007165">
    <property type="term" value="P:signal transduction"/>
    <property type="evidence" value="ECO:0007669"/>
    <property type="project" value="InterPro"/>
</dbReference>
<organism evidence="2 3">
    <name type="scientific">Physocladia obscura</name>
    <dbReference type="NCBI Taxonomy" id="109957"/>
    <lineage>
        <taxon>Eukaryota</taxon>
        <taxon>Fungi</taxon>
        <taxon>Fungi incertae sedis</taxon>
        <taxon>Chytridiomycota</taxon>
        <taxon>Chytridiomycota incertae sedis</taxon>
        <taxon>Chytridiomycetes</taxon>
        <taxon>Chytridiales</taxon>
        <taxon>Chytriomycetaceae</taxon>
        <taxon>Physocladia</taxon>
    </lineage>
</organism>
<dbReference type="Proteomes" id="UP001211907">
    <property type="component" value="Unassembled WGS sequence"/>
</dbReference>
<gene>
    <name evidence="2" type="ORF">HK100_008018</name>
</gene>
<sequence length="193" mass="21498">MTLLAQLEAEREFARMALWRHAKTALDAETEDFETRMLALMDLKRGLEMHVRDGLPVVDLRRANSKMICASSATTKTTLLLTARANNEALIIDACIADLSALRTLPLLQEISAESILPVAAEALIPTNTIVELHKLILISHCWNDKHIVEPIALLLEQNEFSVLFDKGVNVDSELYQSIFDDADLVVAFLSDD</sequence>